<dbReference type="PROSITE" id="PS00041">
    <property type="entry name" value="HTH_ARAC_FAMILY_1"/>
    <property type="match status" value="1"/>
</dbReference>
<protein>
    <submittedName>
        <fullName evidence="5">AraC family transcriptional regulator</fullName>
    </submittedName>
</protein>
<dbReference type="Gene3D" id="1.10.10.60">
    <property type="entry name" value="Homeodomain-like"/>
    <property type="match status" value="2"/>
</dbReference>
<evidence type="ECO:0000256" key="3">
    <source>
        <dbReference type="ARBA" id="ARBA00023163"/>
    </source>
</evidence>
<dbReference type="AlphaFoldDB" id="A0A7C8GTC4"/>
<evidence type="ECO:0000259" key="4">
    <source>
        <dbReference type="PROSITE" id="PS01124"/>
    </source>
</evidence>
<keyword evidence="2" id="KW-0238">DNA-binding</keyword>
<keyword evidence="6" id="KW-1185">Reference proteome</keyword>
<dbReference type="SMART" id="SM00342">
    <property type="entry name" value="HTH_ARAC"/>
    <property type="match status" value="1"/>
</dbReference>
<dbReference type="PRINTS" id="PR00032">
    <property type="entry name" value="HTHARAC"/>
</dbReference>
<dbReference type="InterPro" id="IPR020449">
    <property type="entry name" value="Tscrpt_reg_AraC-type_HTH"/>
</dbReference>
<dbReference type="SUPFAM" id="SSF46689">
    <property type="entry name" value="Homeodomain-like"/>
    <property type="match status" value="2"/>
</dbReference>
<dbReference type="GO" id="GO:0003700">
    <property type="term" value="F:DNA-binding transcription factor activity"/>
    <property type="evidence" value="ECO:0007669"/>
    <property type="project" value="InterPro"/>
</dbReference>
<evidence type="ECO:0000256" key="2">
    <source>
        <dbReference type="ARBA" id="ARBA00023125"/>
    </source>
</evidence>
<dbReference type="Pfam" id="PF02311">
    <property type="entry name" value="AraC_binding"/>
    <property type="match status" value="1"/>
</dbReference>
<proteinExistence type="predicted"/>
<keyword evidence="3" id="KW-0804">Transcription</keyword>
<dbReference type="PANTHER" id="PTHR43280">
    <property type="entry name" value="ARAC-FAMILY TRANSCRIPTIONAL REGULATOR"/>
    <property type="match status" value="1"/>
</dbReference>
<evidence type="ECO:0000313" key="6">
    <source>
        <dbReference type="Proteomes" id="UP000480246"/>
    </source>
</evidence>
<keyword evidence="1" id="KW-0805">Transcription regulation</keyword>
<dbReference type="OrthoDB" id="2237754at2"/>
<dbReference type="SUPFAM" id="SSF51215">
    <property type="entry name" value="Regulatory protein AraC"/>
    <property type="match status" value="1"/>
</dbReference>
<dbReference type="InterPro" id="IPR037923">
    <property type="entry name" value="HTH-like"/>
</dbReference>
<name>A0A7C8GTC4_9BACI</name>
<dbReference type="PROSITE" id="PS01124">
    <property type="entry name" value="HTH_ARAC_FAMILY_2"/>
    <property type="match status" value="1"/>
</dbReference>
<comment type="caution">
    <text evidence="5">The sequence shown here is derived from an EMBL/GenBank/DDBJ whole genome shotgun (WGS) entry which is preliminary data.</text>
</comment>
<dbReference type="Gene3D" id="2.60.120.10">
    <property type="entry name" value="Jelly Rolls"/>
    <property type="match status" value="1"/>
</dbReference>
<dbReference type="InterPro" id="IPR018060">
    <property type="entry name" value="HTH_AraC"/>
</dbReference>
<organism evidence="5 6">
    <name type="scientific">Gracilibacillus oryzae</name>
    <dbReference type="NCBI Taxonomy" id="1672701"/>
    <lineage>
        <taxon>Bacteria</taxon>
        <taxon>Bacillati</taxon>
        <taxon>Bacillota</taxon>
        <taxon>Bacilli</taxon>
        <taxon>Bacillales</taxon>
        <taxon>Bacillaceae</taxon>
        <taxon>Gracilibacillus</taxon>
    </lineage>
</organism>
<dbReference type="InterPro" id="IPR009057">
    <property type="entry name" value="Homeodomain-like_sf"/>
</dbReference>
<dbReference type="GO" id="GO:0043565">
    <property type="term" value="F:sequence-specific DNA binding"/>
    <property type="evidence" value="ECO:0007669"/>
    <property type="project" value="InterPro"/>
</dbReference>
<feature type="domain" description="HTH araC/xylS-type" evidence="4">
    <location>
        <begin position="184"/>
        <end position="282"/>
    </location>
</feature>
<evidence type="ECO:0000313" key="5">
    <source>
        <dbReference type="EMBL" id="KAB8136773.1"/>
    </source>
</evidence>
<dbReference type="PANTHER" id="PTHR43280:SF28">
    <property type="entry name" value="HTH-TYPE TRANSCRIPTIONAL ACTIVATOR RHAS"/>
    <property type="match status" value="1"/>
</dbReference>
<accession>A0A7C8GTC4</accession>
<dbReference type="InterPro" id="IPR014710">
    <property type="entry name" value="RmlC-like_jellyroll"/>
</dbReference>
<dbReference type="Proteomes" id="UP000480246">
    <property type="component" value="Unassembled WGS sequence"/>
</dbReference>
<dbReference type="EMBL" id="WEID01000047">
    <property type="protein sequence ID" value="KAB8136773.1"/>
    <property type="molecule type" value="Genomic_DNA"/>
</dbReference>
<dbReference type="InterPro" id="IPR018062">
    <property type="entry name" value="HTH_AraC-typ_CS"/>
</dbReference>
<sequence>MLSSNGTYFFNFTDNSQDRIVGIHTLGWEKRNSASYFWDGLERSELGKVIFQYTLKGEGEITIDNQTTRLKAGEAFFVTVPSNHQYYFPEDSEEWEFVHITLYGQEALRSFEEITRSDGHILTLDKNSTPIQIIFNLYNEAVNNGISDVYQASSNAYTFLMELKRAIKSKGKAGLSKKYPKPVEKAIEFIHNNYSKPLALDDIVEASGVSKYHFSRLFNATMHITPLNYVVKIRMEQAVKLLKNKELTIEEIALKVGYANGNYFSKAFRSIIGVSPGKYRNNRSFIPFEQIIQR</sequence>
<dbReference type="RefSeq" id="WP_153402860.1">
    <property type="nucleotide sequence ID" value="NZ_ML762429.1"/>
</dbReference>
<dbReference type="Pfam" id="PF12833">
    <property type="entry name" value="HTH_18"/>
    <property type="match status" value="1"/>
</dbReference>
<dbReference type="InterPro" id="IPR003313">
    <property type="entry name" value="AraC-bd"/>
</dbReference>
<reference evidence="5 6" key="1">
    <citation type="submission" date="2019-10" db="EMBL/GenBank/DDBJ databases">
        <title>Gracilibacillus sp. nov. isolated from rice seeds.</title>
        <authorList>
            <person name="He S."/>
        </authorList>
    </citation>
    <scope>NUCLEOTIDE SEQUENCE [LARGE SCALE GENOMIC DNA]</scope>
    <source>
        <strain evidence="5 6">TD8</strain>
    </source>
</reference>
<evidence type="ECO:0000256" key="1">
    <source>
        <dbReference type="ARBA" id="ARBA00023015"/>
    </source>
</evidence>
<gene>
    <name evidence="5" type="ORF">F9U64_09705</name>
</gene>